<dbReference type="AlphaFoldDB" id="W6RX07"/>
<accession>W6RX07</accession>
<evidence type="ECO:0000313" key="2">
    <source>
        <dbReference type="EMBL" id="CDM69216.1"/>
    </source>
</evidence>
<keyword evidence="2" id="KW-0808">Transferase</keyword>
<dbReference type="EMBL" id="HG917868">
    <property type="protein sequence ID" value="CDM69216.1"/>
    <property type="molecule type" value="Genomic_DNA"/>
</dbReference>
<proteinExistence type="predicted"/>
<sequence>MKIAMVINNTDTYRTKEIEELCKCNKDETIKVYYTDGVPSKNKETNLFEETYLKKGRFFGRVLNNHRGLINIVRSNDVIFIGGYEESSYIILGILCKLFKKPYVIIADGISKSREDEKESTFSLLFKNYIVSESSYIWASGKMVYKDLIEFFQYPIKKIFPKYLTVDGEKIIKLYPERKNIREEIRRKYGISNEAKVINYAGNLTTSNNVKVIIKAIATLKRDDIVLLITGDGTEKLSLLYLAKKKNVKIIITGSIEKKEELFKYYYASDLFVLPSMFEPWGLVVNEAMYARLPIIVSEHCGCALDLVDGNGYVFNPRNSTDLASKIDKIFYNDSSKDRGEVSYDKILHWNFEKSAKSFKNLIFNIRKLQEENS</sequence>
<dbReference type="RefSeq" id="WP_044038951.1">
    <property type="nucleotide sequence ID" value="NZ_HG917868.1"/>
</dbReference>
<dbReference type="SUPFAM" id="SSF53756">
    <property type="entry name" value="UDP-Glycosyltransferase/glycogen phosphorylase"/>
    <property type="match status" value="1"/>
</dbReference>
<dbReference type="PANTHER" id="PTHR12526:SF625">
    <property type="entry name" value="PHOSPHATIDYLINOSITOL GLYCAN-CLASS A"/>
    <property type="match status" value="1"/>
</dbReference>
<feature type="domain" description="Glycosyl transferase family 1" evidence="1">
    <location>
        <begin position="182"/>
        <end position="336"/>
    </location>
</feature>
<dbReference type="KEGG" id="clt:CM240_2058"/>
<evidence type="ECO:0000259" key="1">
    <source>
        <dbReference type="Pfam" id="PF00534"/>
    </source>
</evidence>
<dbReference type="GO" id="GO:0016757">
    <property type="term" value="F:glycosyltransferase activity"/>
    <property type="evidence" value="ECO:0007669"/>
    <property type="project" value="InterPro"/>
</dbReference>
<dbReference type="Pfam" id="PF00534">
    <property type="entry name" value="Glycos_transf_1"/>
    <property type="match status" value="1"/>
</dbReference>
<gene>
    <name evidence="2" type="ORF">CM240_2058</name>
</gene>
<keyword evidence="3" id="KW-1185">Reference proteome</keyword>
<dbReference type="eggNOG" id="COG0438">
    <property type="taxonomic scope" value="Bacteria"/>
</dbReference>
<dbReference type="InterPro" id="IPR001296">
    <property type="entry name" value="Glyco_trans_1"/>
</dbReference>
<dbReference type="Proteomes" id="UP000019426">
    <property type="component" value="Chromosome M2/40_rep1"/>
</dbReference>
<protein>
    <submittedName>
        <fullName evidence="2">Glycosyltransferase</fullName>
    </submittedName>
</protein>
<dbReference type="Gene3D" id="3.40.50.2000">
    <property type="entry name" value="Glycogen Phosphorylase B"/>
    <property type="match status" value="2"/>
</dbReference>
<dbReference type="PANTHER" id="PTHR12526">
    <property type="entry name" value="GLYCOSYLTRANSFERASE"/>
    <property type="match status" value="1"/>
</dbReference>
<reference evidence="2 3" key="1">
    <citation type="submission" date="2013-11" db="EMBL/GenBank/DDBJ databases">
        <title>Complete genome sequence of Clostridum sp. M2/40.</title>
        <authorList>
            <person name="Wibberg D."/>
            <person name="Puehler A."/>
            <person name="Schlueter A."/>
        </authorList>
    </citation>
    <scope>NUCLEOTIDE SEQUENCE [LARGE SCALE GENOMIC DNA]</scope>
    <source>
        <strain evidence="3">M2/40</strain>
    </source>
</reference>
<evidence type="ECO:0000313" key="3">
    <source>
        <dbReference type="Proteomes" id="UP000019426"/>
    </source>
</evidence>
<dbReference type="HOGENOM" id="CLU_009583_5_2_9"/>
<dbReference type="STRING" id="1216932.CM240_2058"/>
<dbReference type="CDD" id="cd03801">
    <property type="entry name" value="GT4_PimA-like"/>
    <property type="match status" value="1"/>
</dbReference>
<organism evidence="2 3">
    <name type="scientific">Clostridium bornimense</name>
    <dbReference type="NCBI Taxonomy" id="1216932"/>
    <lineage>
        <taxon>Bacteria</taxon>
        <taxon>Bacillati</taxon>
        <taxon>Bacillota</taxon>
        <taxon>Clostridia</taxon>
        <taxon>Eubacteriales</taxon>
        <taxon>Clostridiaceae</taxon>
        <taxon>Clostridium</taxon>
    </lineage>
</organism>
<dbReference type="PATRIC" id="fig|1216932.3.peg.2059"/>
<name>W6RX07_9CLOT</name>
<dbReference type="OrthoDB" id="9795068at2"/>